<organism evidence="2 3">
    <name type="scientific">Blattamonas nauphoetae</name>
    <dbReference type="NCBI Taxonomy" id="2049346"/>
    <lineage>
        <taxon>Eukaryota</taxon>
        <taxon>Metamonada</taxon>
        <taxon>Preaxostyla</taxon>
        <taxon>Oxymonadida</taxon>
        <taxon>Blattamonas</taxon>
    </lineage>
</organism>
<dbReference type="EMBL" id="JARBJD010000300">
    <property type="protein sequence ID" value="KAK2944405.1"/>
    <property type="molecule type" value="Genomic_DNA"/>
</dbReference>
<accession>A0ABQ9WY07</accession>
<evidence type="ECO:0000313" key="2">
    <source>
        <dbReference type="EMBL" id="KAK2944405.1"/>
    </source>
</evidence>
<gene>
    <name evidence="2" type="ORF">BLNAU_20660</name>
</gene>
<sequence length="595" mass="68750">MIIRRICGDCISLRPVMLNALLILVKDDDWTRSAIRDMNYLQAVERYCEMTSGDAVPSSLPELLCVLGKSSEDELDRICQSSIPSFLLQSILVTKNTTVITEIGYCLLLLISTLRSSSLFLAHHKPKFLAFINHCLNPMFSLLYSSILPQLCFSPHPQISTLPLNVLFRSSDVYETREFLQKLKVPSVSTESCSKPVPFAKRLCGMLAEHVSQMKSLFTESTSDDPTISSLSPTLPEDSPLLFRNAVLEMLCEGFSLIEKLLVGSDHICEEIFLDFGLAPLLKSTIVTCLDLLDLTKSEPNCVPPDQTELLVKVIDCSWKSTIRIDECSYLTFDRVFENTVSNASVLCSLLERTCRHSLPTCHTHLRMVDIFCSRLPHRNHLLLKEDLIHRVINASQPTTVPTTHKRFHITLIKTLEELIKRPPFIMTPEEKWRRFRQLQFQHALKPAQQYLQFIVQREEFNFTVPAYLRLDVIRSDTLMMHTIQLERDLFTDGEIVETGREEWEVGWLVEMTNEKELGVRLKYIREDDERMKSDEKSRWKKRVERRREAGHEDAMEGSLMRQIEMWGTEITAYLQHVGEESEMNTQYGRNRERR</sequence>
<dbReference type="Proteomes" id="UP001281761">
    <property type="component" value="Unassembled WGS sequence"/>
</dbReference>
<feature type="compositionally biased region" description="Basic and acidic residues" evidence="1">
    <location>
        <begin position="546"/>
        <end position="555"/>
    </location>
</feature>
<protein>
    <recommendedName>
        <fullName evidence="4">FPL domain-containing protein</fullName>
    </recommendedName>
</protein>
<comment type="caution">
    <text evidence="2">The sequence shown here is derived from an EMBL/GenBank/DDBJ whole genome shotgun (WGS) entry which is preliminary data.</text>
</comment>
<reference evidence="2 3" key="1">
    <citation type="journal article" date="2022" name="bioRxiv">
        <title>Genomics of Preaxostyla Flagellates Illuminates Evolutionary Transitions and the Path Towards Mitochondrial Loss.</title>
        <authorList>
            <person name="Novak L.V.F."/>
            <person name="Treitli S.C."/>
            <person name="Pyrih J."/>
            <person name="Halakuc P."/>
            <person name="Pipaliya S.V."/>
            <person name="Vacek V."/>
            <person name="Brzon O."/>
            <person name="Soukal P."/>
            <person name="Eme L."/>
            <person name="Dacks J.B."/>
            <person name="Karnkowska A."/>
            <person name="Elias M."/>
            <person name="Hampl V."/>
        </authorList>
    </citation>
    <scope>NUCLEOTIDE SEQUENCE [LARGE SCALE GENOMIC DNA]</scope>
    <source>
        <strain evidence="2">NAU3</strain>
        <tissue evidence="2">Gut</tissue>
    </source>
</reference>
<feature type="region of interest" description="Disordered" evidence="1">
    <location>
        <begin position="536"/>
        <end position="555"/>
    </location>
</feature>
<evidence type="ECO:0000256" key="1">
    <source>
        <dbReference type="SAM" id="MobiDB-lite"/>
    </source>
</evidence>
<keyword evidence="3" id="KW-1185">Reference proteome</keyword>
<name>A0ABQ9WY07_9EUKA</name>
<proteinExistence type="predicted"/>
<evidence type="ECO:0008006" key="4">
    <source>
        <dbReference type="Google" id="ProtNLM"/>
    </source>
</evidence>
<evidence type="ECO:0000313" key="3">
    <source>
        <dbReference type="Proteomes" id="UP001281761"/>
    </source>
</evidence>